<keyword evidence="3" id="KW-1185">Reference proteome</keyword>
<proteinExistence type="predicted"/>
<organism evidence="2 3">
    <name type="scientific">Prymnesium parvum</name>
    <name type="common">Toxic golden alga</name>
    <dbReference type="NCBI Taxonomy" id="97485"/>
    <lineage>
        <taxon>Eukaryota</taxon>
        <taxon>Haptista</taxon>
        <taxon>Haptophyta</taxon>
        <taxon>Prymnesiophyceae</taxon>
        <taxon>Prymnesiales</taxon>
        <taxon>Prymnesiaceae</taxon>
        <taxon>Prymnesium</taxon>
    </lineage>
</organism>
<comment type="caution">
    <text evidence="2">The sequence shown here is derived from an EMBL/GenBank/DDBJ whole genome shotgun (WGS) entry which is preliminary data.</text>
</comment>
<reference evidence="2 3" key="1">
    <citation type="journal article" date="2024" name="Science">
        <title>Giant polyketide synthase enzymes in the biosynthesis of giant marine polyether toxins.</title>
        <authorList>
            <person name="Fallon T.R."/>
            <person name="Shende V.V."/>
            <person name="Wierzbicki I.H."/>
            <person name="Pendleton A.L."/>
            <person name="Watervoot N.F."/>
            <person name="Auber R.P."/>
            <person name="Gonzalez D.J."/>
            <person name="Wisecaver J.H."/>
            <person name="Moore B.S."/>
        </authorList>
    </citation>
    <scope>NUCLEOTIDE SEQUENCE [LARGE SCALE GENOMIC DNA]</scope>
    <source>
        <strain evidence="2 3">12B1</strain>
    </source>
</reference>
<keyword evidence="1" id="KW-1133">Transmembrane helix</keyword>
<dbReference type="AlphaFoldDB" id="A0AB34K125"/>
<sequence length="402" mass="43553">MSDIAKAVVSLPFEPVLGGIGFRIFYVIISIGVIAYAAVAVVQNSLGKWTEPVTELTTSYASQLTYPDLYVCLPGKYTYNYRSAAGRKMYLGSSYFEDANKPKVKSSCEGLSPPIKIDPSASVLAGDATKYSAETCPYKQAAISSGTTISVDAKFGCSGSDGCSDDQISPSDSSPMSTRIKKLTEALRTFTIDGTDYPPLCMGFESKGLTQNRSEYGQFKVLMSIYIDPVDVENPHFEAYLTEPGVDPVDATGTINASQILFSGFGAVCLAELELEQVKDETKGDTVFKNFYKGGTWTKAMMKSDGTTDFKSAHVGLYFASFVVHKIVIRNVTVAEIYSDLGGIWAASLAILAYLFAKSGHIDKSTRKEAYIFKFLPRSVRNAYINEGTAKGEASILPSNKL</sequence>
<accession>A0AB34K125</accession>
<evidence type="ECO:0000256" key="1">
    <source>
        <dbReference type="SAM" id="Phobius"/>
    </source>
</evidence>
<dbReference type="Proteomes" id="UP001515480">
    <property type="component" value="Unassembled WGS sequence"/>
</dbReference>
<gene>
    <name evidence="2" type="ORF">AB1Y20_015623</name>
</gene>
<evidence type="ECO:0000313" key="3">
    <source>
        <dbReference type="Proteomes" id="UP001515480"/>
    </source>
</evidence>
<keyword evidence="1" id="KW-0812">Transmembrane</keyword>
<keyword evidence="1" id="KW-0472">Membrane</keyword>
<dbReference type="EMBL" id="JBGBPQ010000003">
    <property type="protein sequence ID" value="KAL1526932.1"/>
    <property type="molecule type" value="Genomic_DNA"/>
</dbReference>
<feature type="transmembrane region" description="Helical" evidence="1">
    <location>
        <begin position="341"/>
        <end position="357"/>
    </location>
</feature>
<protein>
    <submittedName>
        <fullName evidence="2">Uncharacterized protein</fullName>
    </submittedName>
</protein>
<evidence type="ECO:0000313" key="2">
    <source>
        <dbReference type="EMBL" id="KAL1526932.1"/>
    </source>
</evidence>
<feature type="transmembrane region" description="Helical" evidence="1">
    <location>
        <begin position="20"/>
        <end position="42"/>
    </location>
</feature>
<name>A0AB34K125_PRYPA</name>